<dbReference type="GO" id="GO:0005737">
    <property type="term" value="C:cytoplasm"/>
    <property type="evidence" value="ECO:0007669"/>
    <property type="project" value="TreeGrafter"/>
</dbReference>
<evidence type="ECO:0000256" key="5">
    <source>
        <dbReference type="ARBA" id="ARBA00023002"/>
    </source>
</evidence>
<gene>
    <name evidence="11" type="ORF">JMJ35_002547</name>
</gene>
<comment type="catalytic activity">
    <reaction evidence="8">
        <text>an N(6)-methyladenosine in mRNA + 2-oxoglutarate + O2 = an adenosine in mRNA + formaldehyde + succinate + CO2</text>
        <dbReference type="Rhea" id="RHEA:49520"/>
        <dbReference type="Rhea" id="RHEA-COMP:12414"/>
        <dbReference type="Rhea" id="RHEA-COMP:12417"/>
        <dbReference type="ChEBI" id="CHEBI:15379"/>
        <dbReference type="ChEBI" id="CHEBI:16526"/>
        <dbReference type="ChEBI" id="CHEBI:16810"/>
        <dbReference type="ChEBI" id="CHEBI:16842"/>
        <dbReference type="ChEBI" id="CHEBI:30031"/>
        <dbReference type="ChEBI" id="CHEBI:74411"/>
        <dbReference type="ChEBI" id="CHEBI:74449"/>
        <dbReference type="EC" id="1.14.11.53"/>
    </reaction>
    <physiologicalReaction direction="left-to-right" evidence="8">
        <dbReference type="Rhea" id="RHEA:49521"/>
    </physiologicalReaction>
</comment>
<comment type="caution">
    <text evidence="11">The sequence shown here is derived from an EMBL/GenBank/DDBJ whole genome shotgun (WGS) entry which is preliminary data.</text>
</comment>
<dbReference type="FunFam" id="2.60.120.590:FF:000014">
    <property type="entry name" value="Oxidoreductase, 2OG-Fe(II) oxygenase family family"/>
    <property type="match status" value="1"/>
</dbReference>
<evidence type="ECO:0000259" key="10">
    <source>
        <dbReference type="PROSITE" id="PS51471"/>
    </source>
</evidence>
<evidence type="ECO:0000256" key="1">
    <source>
        <dbReference type="ARBA" id="ARBA00007879"/>
    </source>
</evidence>
<proteinExistence type="inferred from homology"/>
<dbReference type="Gene3D" id="2.60.120.590">
    <property type="entry name" value="Alpha-ketoglutarate-dependent dioxygenase AlkB-like"/>
    <property type="match status" value="1"/>
</dbReference>
<evidence type="ECO:0000256" key="9">
    <source>
        <dbReference type="PIRSR" id="PIRSR604574-2"/>
    </source>
</evidence>
<evidence type="ECO:0000313" key="11">
    <source>
        <dbReference type="EMBL" id="KAK0515168.1"/>
    </source>
</evidence>
<dbReference type="PANTHER" id="PTHR16557:SF2">
    <property type="entry name" value="NUCLEIC ACID DIOXYGENASE ALKBH1"/>
    <property type="match status" value="1"/>
</dbReference>
<dbReference type="EMBL" id="JAFEKC020000004">
    <property type="protein sequence ID" value="KAK0515168.1"/>
    <property type="molecule type" value="Genomic_DNA"/>
</dbReference>
<feature type="binding site" evidence="9">
    <location>
        <position position="249"/>
    </location>
    <ligand>
        <name>Fe cation</name>
        <dbReference type="ChEBI" id="CHEBI:24875"/>
        <note>catalytic</note>
    </ligand>
</feature>
<organism evidence="11 12">
    <name type="scientific">Cladonia borealis</name>
    <dbReference type="NCBI Taxonomy" id="184061"/>
    <lineage>
        <taxon>Eukaryota</taxon>
        <taxon>Fungi</taxon>
        <taxon>Dikarya</taxon>
        <taxon>Ascomycota</taxon>
        <taxon>Pezizomycotina</taxon>
        <taxon>Lecanoromycetes</taxon>
        <taxon>OSLEUM clade</taxon>
        <taxon>Lecanoromycetidae</taxon>
        <taxon>Lecanorales</taxon>
        <taxon>Lecanorineae</taxon>
        <taxon>Cladoniaceae</taxon>
        <taxon>Cladonia</taxon>
    </lineage>
</organism>
<feature type="domain" description="Fe2OG dioxygenase" evidence="10">
    <location>
        <begin position="231"/>
        <end position="360"/>
    </location>
</feature>
<keyword evidence="5" id="KW-0560">Oxidoreductase</keyword>
<comment type="similarity">
    <text evidence="1">Belongs to the alkB family.</text>
</comment>
<accession>A0AA39R8B4</accession>
<protein>
    <recommendedName>
        <fullName evidence="2">mRNA N(6)-methyladenine demethylase</fullName>
        <ecNumber evidence="2">1.14.11.53</ecNumber>
    </recommendedName>
</protein>
<feature type="binding site" evidence="9">
    <location>
        <position position="251"/>
    </location>
    <ligand>
        <name>Fe cation</name>
        <dbReference type="ChEBI" id="CHEBI:24875"/>
        <note>catalytic</note>
    </ligand>
</feature>
<dbReference type="PROSITE" id="PS51471">
    <property type="entry name" value="FE2OG_OXY"/>
    <property type="match status" value="1"/>
</dbReference>
<dbReference type="Pfam" id="PF13532">
    <property type="entry name" value="2OG-FeII_Oxy_2"/>
    <property type="match status" value="1"/>
</dbReference>
<dbReference type="InterPro" id="IPR027450">
    <property type="entry name" value="AlkB-like"/>
</dbReference>
<dbReference type="GO" id="GO:1990931">
    <property type="term" value="F:mRNA N6-methyladenosine dioxygenase activity"/>
    <property type="evidence" value="ECO:0007669"/>
    <property type="project" value="UniProtKB-EC"/>
</dbReference>
<dbReference type="GO" id="GO:0005634">
    <property type="term" value="C:nucleus"/>
    <property type="evidence" value="ECO:0007669"/>
    <property type="project" value="TreeGrafter"/>
</dbReference>
<comment type="cofactor">
    <cofactor evidence="9">
        <name>Fe(2+)</name>
        <dbReference type="ChEBI" id="CHEBI:29033"/>
    </cofactor>
    <text evidence="9">Binds 1 Fe(2+) ion per subunit.</text>
</comment>
<keyword evidence="7" id="KW-0843">Virulence</keyword>
<dbReference type="Proteomes" id="UP001166286">
    <property type="component" value="Unassembled WGS sequence"/>
</dbReference>
<sequence length="361" mass="40353">MAQVRNLDAHETPPAFIKKVYKFYQKISQAALKTDDGILDFSGGLRATFHDRISQVDGIPSSRISAACDYLRGGKELPTDFLGSEVKVYEANNIPGLLLIPSLVPPDSQIDLLSKLLHRDLADQQHKTNVHLHHQLPYHASQRPDSFSALSGSDCSGTSFFNMSPKSLDLFLPYAENIHKSFTVSQFLNRKLRWVTLGGQYDWTQKRYPSENPPFPADLASFIHGIFPEMTAEAAIVNIYTPGDTLSIHRDVSEDSDRGLVSISLGCDGIFVIGLGSEKDAHTKVLSIRLRSGDAVFMTGQSRFAWHGVPQIIPRTCPDWLCAWPANLDPGEKDERKTGYEAWRGWVSNKRINLNVRQMND</sequence>
<keyword evidence="12" id="KW-1185">Reference proteome</keyword>
<dbReference type="InterPro" id="IPR005123">
    <property type="entry name" value="Oxoglu/Fe-dep_dioxygenase_dom"/>
</dbReference>
<evidence type="ECO:0000313" key="12">
    <source>
        <dbReference type="Proteomes" id="UP001166286"/>
    </source>
</evidence>
<reference evidence="11" key="1">
    <citation type="submission" date="2023-03" db="EMBL/GenBank/DDBJ databases">
        <title>Complete genome of Cladonia borealis.</title>
        <authorList>
            <person name="Park H."/>
        </authorList>
    </citation>
    <scope>NUCLEOTIDE SEQUENCE</scope>
    <source>
        <strain evidence="11">ANT050790</strain>
    </source>
</reference>
<keyword evidence="4" id="KW-0223">Dioxygenase</keyword>
<dbReference type="SUPFAM" id="SSF51197">
    <property type="entry name" value="Clavaminate synthase-like"/>
    <property type="match status" value="1"/>
</dbReference>
<evidence type="ECO:0000256" key="4">
    <source>
        <dbReference type="ARBA" id="ARBA00022964"/>
    </source>
</evidence>
<dbReference type="InterPro" id="IPR004574">
    <property type="entry name" value="Alkb"/>
</dbReference>
<keyword evidence="6 9" id="KW-0408">Iron</keyword>
<evidence type="ECO:0000256" key="2">
    <source>
        <dbReference type="ARBA" id="ARBA00012931"/>
    </source>
</evidence>
<evidence type="ECO:0000256" key="7">
    <source>
        <dbReference type="ARBA" id="ARBA00023026"/>
    </source>
</evidence>
<evidence type="ECO:0000256" key="8">
    <source>
        <dbReference type="ARBA" id="ARBA00047565"/>
    </source>
</evidence>
<keyword evidence="3 9" id="KW-0479">Metal-binding</keyword>
<dbReference type="EC" id="1.14.11.53" evidence="2"/>
<feature type="binding site" evidence="9">
    <location>
        <position position="307"/>
    </location>
    <ligand>
        <name>Fe cation</name>
        <dbReference type="ChEBI" id="CHEBI:24875"/>
        <note>catalytic</note>
    </ligand>
</feature>
<dbReference type="InterPro" id="IPR037151">
    <property type="entry name" value="AlkB-like_sf"/>
</dbReference>
<dbReference type="AlphaFoldDB" id="A0AA39R8B4"/>
<dbReference type="PANTHER" id="PTHR16557">
    <property type="entry name" value="ALKYLATED DNA REPAIR PROTEIN ALKB-RELATED"/>
    <property type="match status" value="1"/>
</dbReference>
<evidence type="ECO:0000256" key="3">
    <source>
        <dbReference type="ARBA" id="ARBA00022723"/>
    </source>
</evidence>
<dbReference type="GO" id="GO:0046872">
    <property type="term" value="F:metal ion binding"/>
    <property type="evidence" value="ECO:0007669"/>
    <property type="project" value="UniProtKB-KW"/>
</dbReference>
<evidence type="ECO:0000256" key="6">
    <source>
        <dbReference type="ARBA" id="ARBA00023004"/>
    </source>
</evidence>
<name>A0AA39R8B4_9LECA</name>